<proteinExistence type="predicted"/>
<comment type="caution">
    <text evidence="2">The sequence shown here is derived from an EMBL/GenBank/DDBJ whole genome shotgun (WGS) entry which is preliminary data.</text>
</comment>
<evidence type="ECO:0000313" key="3">
    <source>
        <dbReference type="Proteomes" id="UP000218231"/>
    </source>
</evidence>
<sequence length="66" mass="6946">MSHSVVHIARALAPALSPTAAGMSVGSRRASAQRNSQLALSQTIQDKQDLHSTKDPQVDTPNLILG</sequence>
<reference evidence="2 3" key="1">
    <citation type="journal article" date="2017" name="Curr. Biol.">
        <title>Genome architecture and evolution of a unichromosomal asexual nematode.</title>
        <authorList>
            <person name="Fradin H."/>
            <person name="Zegar C."/>
            <person name="Gutwein M."/>
            <person name="Lucas J."/>
            <person name="Kovtun M."/>
            <person name="Corcoran D."/>
            <person name="Baugh L.R."/>
            <person name="Kiontke K."/>
            <person name="Gunsalus K."/>
            <person name="Fitch D.H."/>
            <person name="Piano F."/>
        </authorList>
    </citation>
    <scope>NUCLEOTIDE SEQUENCE [LARGE SCALE GENOMIC DNA]</scope>
    <source>
        <strain evidence="2">PF1309</strain>
    </source>
</reference>
<dbReference type="AlphaFoldDB" id="A0A2A2JU29"/>
<organism evidence="2 3">
    <name type="scientific">Diploscapter pachys</name>
    <dbReference type="NCBI Taxonomy" id="2018661"/>
    <lineage>
        <taxon>Eukaryota</taxon>
        <taxon>Metazoa</taxon>
        <taxon>Ecdysozoa</taxon>
        <taxon>Nematoda</taxon>
        <taxon>Chromadorea</taxon>
        <taxon>Rhabditida</taxon>
        <taxon>Rhabditina</taxon>
        <taxon>Rhabditomorpha</taxon>
        <taxon>Rhabditoidea</taxon>
        <taxon>Rhabditidae</taxon>
        <taxon>Diploscapter</taxon>
    </lineage>
</organism>
<name>A0A2A2JU29_9BILA</name>
<evidence type="ECO:0000313" key="2">
    <source>
        <dbReference type="EMBL" id="PAV65173.1"/>
    </source>
</evidence>
<dbReference type="EMBL" id="LIAE01010219">
    <property type="protein sequence ID" value="PAV65173.1"/>
    <property type="molecule type" value="Genomic_DNA"/>
</dbReference>
<feature type="compositionally biased region" description="Basic and acidic residues" evidence="1">
    <location>
        <begin position="46"/>
        <end position="57"/>
    </location>
</feature>
<accession>A0A2A2JU29</accession>
<dbReference type="Proteomes" id="UP000218231">
    <property type="component" value="Unassembled WGS sequence"/>
</dbReference>
<protein>
    <submittedName>
        <fullName evidence="2">Uncharacterized protein</fullName>
    </submittedName>
</protein>
<feature type="compositionally biased region" description="Polar residues" evidence="1">
    <location>
        <begin position="30"/>
        <end position="45"/>
    </location>
</feature>
<keyword evidence="3" id="KW-1185">Reference proteome</keyword>
<gene>
    <name evidence="2" type="ORF">WR25_20029</name>
</gene>
<evidence type="ECO:0000256" key="1">
    <source>
        <dbReference type="SAM" id="MobiDB-lite"/>
    </source>
</evidence>
<feature type="region of interest" description="Disordered" evidence="1">
    <location>
        <begin position="17"/>
        <end position="66"/>
    </location>
</feature>